<feature type="transmembrane region" description="Helical" evidence="1">
    <location>
        <begin position="32"/>
        <end position="56"/>
    </location>
</feature>
<dbReference type="PANTHER" id="PTHR42305:SF1">
    <property type="entry name" value="MEMBRANE PROTEIN RV1733C-RELATED"/>
    <property type="match status" value="1"/>
</dbReference>
<evidence type="ECO:0000256" key="1">
    <source>
        <dbReference type="SAM" id="Phobius"/>
    </source>
</evidence>
<dbReference type="PANTHER" id="PTHR42305">
    <property type="entry name" value="MEMBRANE PROTEIN RV1733C-RELATED"/>
    <property type="match status" value="1"/>
</dbReference>
<evidence type="ECO:0008006" key="4">
    <source>
        <dbReference type="Google" id="ProtNLM"/>
    </source>
</evidence>
<dbReference type="EMBL" id="ANBP01000002">
    <property type="protein sequence ID" value="KAB7759318.1"/>
    <property type="molecule type" value="Genomic_DNA"/>
</dbReference>
<accession>A0A5N5VC04</accession>
<evidence type="ECO:0000313" key="2">
    <source>
        <dbReference type="EMBL" id="KAB7759318.1"/>
    </source>
</evidence>
<gene>
    <name evidence="2" type="ORF">MPHL21000_03655</name>
</gene>
<comment type="caution">
    <text evidence="2">The sequence shown here is derived from an EMBL/GenBank/DDBJ whole genome shotgun (WGS) entry which is preliminary data.</text>
</comment>
<dbReference type="InterPro" id="IPR039708">
    <property type="entry name" value="MT1774/Rv1733c-like"/>
</dbReference>
<proteinExistence type="predicted"/>
<evidence type="ECO:0000313" key="3">
    <source>
        <dbReference type="Proteomes" id="UP000325690"/>
    </source>
</evidence>
<organism evidence="2 3">
    <name type="scientific">Mycolicibacterium phlei DSM 43239 = CCUG 21000</name>
    <dbReference type="NCBI Taxonomy" id="1226750"/>
    <lineage>
        <taxon>Bacteria</taxon>
        <taxon>Bacillati</taxon>
        <taxon>Actinomycetota</taxon>
        <taxon>Actinomycetes</taxon>
        <taxon>Mycobacteriales</taxon>
        <taxon>Mycobacteriaceae</taxon>
        <taxon>Mycolicibacterium</taxon>
    </lineage>
</organism>
<protein>
    <recommendedName>
        <fullName evidence="4">Transmembrane protein</fullName>
    </recommendedName>
</protein>
<keyword evidence="3" id="KW-1185">Reference proteome</keyword>
<dbReference type="AlphaFoldDB" id="A0A5N5VC04"/>
<dbReference type="RefSeq" id="WP_003886062.1">
    <property type="nucleotide sequence ID" value="NZ_ANBO01000042.1"/>
</dbReference>
<reference evidence="2 3" key="1">
    <citation type="submission" date="2012-10" db="EMBL/GenBank/DDBJ databases">
        <title>The draft sequence of the Mycobacterium pheli genome.</title>
        <authorList>
            <person name="Pettersson B.M.F."/>
            <person name="Das S."/>
            <person name="Dasgupta S."/>
            <person name="Bhattacharya A."/>
            <person name="Kirsebom L.A."/>
        </authorList>
    </citation>
    <scope>NUCLEOTIDE SEQUENCE [LARGE SCALE GENOMIC DNA]</scope>
    <source>
        <strain evidence="2 3">CCUG 21000</strain>
    </source>
</reference>
<keyword evidence="1" id="KW-0472">Membrane</keyword>
<sequence>MEPVTFRWWHWRLFRALGRNHPLIRTSDRVEAFIIGMAVTAVLVAIPIAAAMASAVHDERTREYTALAADQIPVTATVTQSGPPLPRANVSVIQARWEFAGTEHIGRFQWPGVVQTGEQIEIVVNPDGRRVTPVDPSWRAGVDATLTGLTFWGAVVAVAVAGVALSHPLLRRARYAAWDREIASLADDGGHTNRTP</sequence>
<feature type="transmembrane region" description="Helical" evidence="1">
    <location>
        <begin position="149"/>
        <end position="170"/>
    </location>
</feature>
<keyword evidence="1" id="KW-1133">Transmembrane helix</keyword>
<keyword evidence="1" id="KW-0812">Transmembrane</keyword>
<dbReference type="GeneID" id="74301436"/>
<dbReference type="Proteomes" id="UP000325690">
    <property type="component" value="Unassembled WGS sequence"/>
</dbReference>
<name>A0A5N5VC04_MYCPH</name>